<dbReference type="InterPro" id="IPR010499">
    <property type="entry name" value="AraC_E-bd"/>
</dbReference>
<sequence>MTIAAEPYQAATRLNRIERVLAYIHTHLDQPLLVSELAAKSCWSRWQLQRVFSEQTGMSVAHYVRELKLSDAAKQLLTGQRRIIDIALSCGFTSEANFSRAFRQQYNMTPREYRRRGIMDGIRTPLQITTLTTPQPLWLSVQIKTRPQATIAGDVAPILGLFAPEPDFNDVVPALWQRAYARGVIDLNQPSIGAIDVASADTLQSPLPYLAGQQALAGFQHDTTSWIIPETTYAVITHSGPVSGLPDTLQAFIYAWLPDSGYQCTDGIELEIYPSGYQPHSNSAVMTYWVPLNPVHRAIDPVHRAPK</sequence>
<dbReference type="Pfam" id="PF06445">
    <property type="entry name" value="GyrI-like"/>
    <property type="match status" value="1"/>
</dbReference>
<dbReference type="Proteomes" id="UP000189431">
    <property type="component" value="Unassembled WGS sequence"/>
</dbReference>
<protein>
    <recommendedName>
        <fullName evidence="4">HTH araC/xylS-type domain-containing protein</fullName>
    </recommendedName>
</protein>
<dbReference type="Gene3D" id="3.20.80.10">
    <property type="entry name" value="Regulatory factor, effector binding domain"/>
    <property type="match status" value="1"/>
</dbReference>
<dbReference type="PRINTS" id="PR00032">
    <property type="entry name" value="HTHARAC"/>
</dbReference>
<comment type="caution">
    <text evidence="5">The sequence shown here is derived from an EMBL/GenBank/DDBJ whole genome shotgun (WGS) entry which is preliminary data.</text>
</comment>
<dbReference type="SMART" id="SM00342">
    <property type="entry name" value="HTH_ARAC"/>
    <property type="match status" value="1"/>
</dbReference>
<dbReference type="EMBL" id="MUFR01000013">
    <property type="protein sequence ID" value="OOF34307.1"/>
    <property type="molecule type" value="Genomic_DNA"/>
</dbReference>
<evidence type="ECO:0000259" key="4">
    <source>
        <dbReference type="PROSITE" id="PS01124"/>
    </source>
</evidence>
<dbReference type="InterPro" id="IPR018062">
    <property type="entry name" value="HTH_AraC-typ_CS"/>
</dbReference>
<gene>
    <name evidence="5" type="ORF">BZJ21_06020</name>
</gene>
<dbReference type="InterPro" id="IPR011256">
    <property type="entry name" value="Reg_factor_effector_dom_sf"/>
</dbReference>
<dbReference type="InterPro" id="IPR009057">
    <property type="entry name" value="Homeodomain-like_sf"/>
</dbReference>
<keyword evidence="1" id="KW-0805">Transcription regulation</keyword>
<name>A0ABX3KS87_SALCS</name>
<dbReference type="PROSITE" id="PS00041">
    <property type="entry name" value="HTH_ARAC_FAMILY_1"/>
    <property type="match status" value="1"/>
</dbReference>
<dbReference type="SUPFAM" id="SSF55136">
    <property type="entry name" value="Probable bacterial effector-binding domain"/>
    <property type="match status" value="1"/>
</dbReference>
<keyword evidence="3" id="KW-0804">Transcription</keyword>
<evidence type="ECO:0000313" key="6">
    <source>
        <dbReference type="Proteomes" id="UP000189431"/>
    </source>
</evidence>
<organism evidence="5 6">
    <name type="scientific">Salinivibrio costicola subsp. alcaliphilus</name>
    <dbReference type="NCBI Taxonomy" id="272773"/>
    <lineage>
        <taxon>Bacteria</taxon>
        <taxon>Pseudomonadati</taxon>
        <taxon>Pseudomonadota</taxon>
        <taxon>Gammaproteobacteria</taxon>
        <taxon>Vibrionales</taxon>
        <taxon>Vibrionaceae</taxon>
        <taxon>Salinivibrio</taxon>
    </lineage>
</organism>
<reference evidence="6" key="1">
    <citation type="submission" date="2017-01" db="EMBL/GenBank/DDBJ databases">
        <title>Draft genome of the species Salinivibrio costicola subsp. alcaliphilus.</title>
        <authorList>
            <person name="Lopez-Hermoso C."/>
            <person name="De La Haba R."/>
            <person name="Sanchez-Porro C."/>
            <person name="Ventosa A."/>
        </authorList>
    </citation>
    <scope>NUCLEOTIDE SEQUENCE [LARGE SCALE GENOMIC DNA]</scope>
    <source>
        <strain evidence="6">CBH448</strain>
    </source>
</reference>
<dbReference type="SMART" id="SM00871">
    <property type="entry name" value="AraC_E_bind"/>
    <property type="match status" value="1"/>
</dbReference>
<evidence type="ECO:0000256" key="1">
    <source>
        <dbReference type="ARBA" id="ARBA00023015"/>
    </source>
</evidence>
<dbReference type="PANTHER" id="PTHR47504">
    <property type="entry name" value="RIGHT ORIGIN-BINDING PROTEIN"/>
    <property type="match status" value="1"/>
</dbReference>
<dbReference type="PANTHER" id="PTHR47504:SF5">
    <property type="entry name" value="RIGHT ORIGIN-BINDING PROTEIN"/>
    <property type="match status" value="1"/>
</dbReference>
<dbReference type="RefSeq" id="WP_077461044.1">
    <property type="nucleotide sequence ID" value="NZ_MUFR01000013.1"/>
</dbReference>
<dbReference type="Pfam" id="PF12833">
    <property type="entry name" value="HTH_18"/>
    <property type="match status" value="1"/>
</dbReference>
<dbReference type="PROSITE" id="PS01124">
    <property type="entry name" value="HTH_ARAC_FAMILY_2"/>
    <property type="match status" value="1"/>
</dbReference>
<dbReference type="InterPro" id="IPR029442">
    <property type="entry name" value="GyrI-like"/>
</dbReference>
<proteinExistence type="predicted"/>
<evidence type="ECO:0000313" key="5">
    <source>
        <dbReference type="EMBL" id="OOF34307.1"/>
    </source>
</evidence>
<feature type="domain" description="HTH araC/xylS-type" evidence="4">
    <location>
        <begin position="18"/>
        <end position="116"/>
    </location>
</feature>
<evidence type="ECO:0000256" key="2">
    <source>
        <dbReference type="ARBA" id="ARBA00023125"/>
    </source>
</evidence>
<dbReference type="InterPro" id="IPR020449">
    <property type="entry name" value="Tscrpt_reg_AraC-type_HTH"/>
</dbReference>
<keyword evidence="6" id="KW-1185">Reference proteome</keyword>
<accession>A0ABX3KS87</accession>
<dbReference type="Gene3D" id="1.10.10.60">
    <property type="entry name" value="Homeodomain-like"/>
    <property type="match status" value="2"/>
</dbReference>
<dbReference type="SUPFAM" id="SSF46689">
    <property type="entry name" value="Homeodomain-like"/>
    <property type="match status" value="2"/>
</dbReference>
<keyword evidence="2" id="KW-0238">DNA-binding</keyword>
<dbReference type="InterPro" id="IPR018060">
    <property type="entry name" value="HTH_AraC"/>
</dbReference>
<evidence type="ECO:0000256" key="3">
    <source>
        <dbReference type="ARBA" id="ARBA00023163"/>
    </source>
</evidence>
<dbReference type="InterPro" id="IPR050959">
    <property type="entry name" value="MarA-like"/>
</dbReference>